<dbReference type="Proteomes" id="UP000233837">
    <property type="component" value="Unassembled WGS sequence"/>
</dbReference>
<gene>
    <name evidence="1" type="ORF">MA16_Dca026507</name>
</gene>
<sequence>MVEEYWLQMWWGIVYKPLDDSLPPIPFPLLLVELSLKWLQFAVLLVHSLFCTEFDQLEHSKARSVAWQISLALLAFGSSQIDRKQEGKGQPTPM</sequence>
<accession>A0A2I0WVU8</accession>
<name>A0A2I0WVU8_9ASPA</name>
<reference evidence="1 2" key="2">
    <citation type="journal article" date="2017" name="Nature">
        <title>The Apostasia genome and the evolution of orchids.</title>
        <authorList>
            <person name="Zhang G.Q."/>
            <person name="Liu K.W."/>
            <person name="Li Z."/>
            <person name="Lohaus R."/>
            <person name="Hsiao Y.Y."/>
            <person name="Niu S.C."/>
            <person name="Wang J.Y."/>
            <person name="Lin Y.C."/>
            <person name="Xu Q."/>
            <person name="Chen L.J."/>
            <person name="Yoshida K."/>
            <person name="Fujiwara S."/>
            <person name="Wang Z.W."/>
            <person name="Zhang Y.Q."/>
            <person name="Mitsuda N."/>
            <person name="Wang M."/>
            <person name="Liu G.H."/>
            <person name="Pecoraro L."/>
            <person name="Huang H.X."/>
            <person name="Xiao X.J."/>
            <person name="Lin M."/>
            <person name="Wu X.Y."/>
            <person name="Wu W.L."/>
            <person name="Chen Y.Y."/>
            <person name="Chang S.B."/>
            <person name="Sakamoto S."/>
            <person name="Ohme-Takagi M."/>
            <person name="Yagi M."/>
            <person name="Zeng S.J."/>
            <person name="Shen C.Y."/>
            <person name="Yeh C.M."/>
            <person name="Luo Y.B."/>
            <person name="Tsai W.C."/>
            <person name="Van de Peer Y."/>
            <person name="Liu Z.J."/>
        </authorList>
    </citation>
    <scope>NUCLEOTIDE SEQUENCE [LARGE SCALE GENOMIC DNA]</scope>
    <source>
        <tissue evidence="1">The whole plant</tissue>
    </source>
</reference>
<evidence type="ECO:0000313" key="2">
    <source>
        <dbReference type="Proteomes" id="UP000233837"/>
    </source>
</evidence>
<organism evidence="1 2">
    <name type="scientific">Dendrobium catenatum</name>
    <dbReference type="NCBI Taxonomy" id="906689"/>
    <lineage>
        <taxon>Eukaryota</taxon>
        <taxon>Viridiplantae</taxon>
        <taxon>Streptophyta</taxon>
        <taxon>Embryophyta</taxon>
        <taxon>Tracheophyta</taxon>
        <taxon>Spermatophyta</taxon>
        <taxon>Magnoliopsida</taxon>
        <taxon>Liliopsida</taxon>
        <taxon>Asparagales</taxon>
        <taxon>Orchidaceae</taxon>
        <taxon>Epidendroideae</taxon>
        <taxon>Malaxideae</taxon>
        <taxon>Dendrobiinae</taxon>
        <taxon>Dendrobium</taxon>
    </lineage>
</organism>
<dbReference type="AlphaFoldDB" id="A0A2I0WVU8"/>
<evidence type="ECO:0000313" key="1">
    <source>
        <dbReference type="EMBL" id="PKU79771.1"/>
    </source>
</evidence>
<keyword evidence="2" id="KW-1185">Reference proteome</keyword>
<dbReference type="EMBL" id="KZ502420">
    <property type="protein sequence ID" value="PKU79771.1"/>
    <property type="molecule type" value="Genomic_DNA"/>
</dbReference>
<protein>
    <submittedName>
        <fullName evidence="1">Uncharacterized protein</fullName>
    </submittedName>
</protein>
<proteinExistence type="predicted"/>
<reference evidence="1 2" key="1">
    <citation type="journal article" date="2016" name="Sci. Rep.">
        <title>The Dendrobium catenatum Lindl. genome sequence provides insights into polysaccharide synthase, floral development and adaptive evolution.</title>
        <authorList>
            <person name="Zhang G.Q."/>
            <person name="Xu Q."/>
            <person name="Bian C."/>
            <person name="Tsai W.C."/>
            <person name="Yeh C.M."/>
            <person name="Liu K.W."/>
            <person name="Yoshida K."/>
            <person name="Zhang L.S."/>
            <person name="Chang S.B."/>
            <person name="Chen F."/>
            <person name="Shi Y."/>
            <person name="Su Y.Y."/>
            <person name="Zhang Y.Q."/>
            <person name="Chen L.J."/>
            <person name="Yin Y."/>
            <person name="Lin M."/>
            <person name="Huang H."/>
            <person name="Deng H."/>
            <person name="Wang Z.W."/>
            <person name="Zhu S.L."/>
            <person name="Zhao X."/>
            <person name="Deng C."/>
            <person name="Niu S.C."/>
            <person name="Huang J."/>
            <person name="Wang M."/>
            <person name="Liu G.H."/>
            <person name="Yang H.J."/>
            <person name="Xiao X.J."/>
            <person name="Hsiao Y.Y."/>
            <person name="Wu W.L."/>
            <person name="Chen Y.Y."/>
            <person name="Mitsuda N."/>
            <person name="Ohme-Takagi M."/>
            <person name="Luo Y.B."/>
            <person name="Van de Peer Y."/>
            <person name="Liu Z.J."/>
        </authorList>
    </citation>
    <scope>NUCLEOTIDE SEQUENCE [LARGE SCALE GENOMIC DNA]</scope>
    <source>
        <tissue evidence="1">The whole plant</tissue>
    </source>
</reference>